<feature type="region of interest" description="Disordered" evidence="1">
    <location>
        <begin position="20"/>
        <end position="72"/>
    </location>
</feature>
<accession>A0A4Z1IQU5</accession>
<keyword evidence="3" id="KW-1185">Reference proteome</keyword>
<dbReference type="EMBL" id="PQXN01000024">
    <property type="protein sequence ID" value="TGO61852.1"/>
    <property type="molecule type" value="Genomic_DNA"/>
</dbReference>
<sequence>MAHCCSLHLSLVSSRSQLYPPQITTLPPHLRPTQQTTTTSSNSTPHLLPTQQVQTSHLQGRRRGARGVRCEK</sequence>
<feature type="compositionally biased region" description="Low complexity" evidence="1">
    <location>
        <begin position="20"/>
        <end position="50"/>
    </location>
</feature>
<gene>
    <name evidence="2" type="ORF">BCON_0024g00540</name>
</gene>
<name>A0A4Z1IQU5_9HELO</name>
<reference evidence="2 3" key="1">
    <citation type="submission" date="2017-12" db="EMBL/GenBank/DDBJ databases">
        <title>Comparative genomics of Botrytis spp.</title>
        <authorList>
            <person name="Valero-Jimenez C.A."/>
            <person name="Tapia P."/>
            <person name="Veloso J."/>
            <person name="Silva-Moreno E."/>
            <person name="Staats M."/>
            <person name="Valdes J.H."/>
            <person name="Van Kan J.A.L."/>
        </authorList>
    </citation>
    <scope>NUCLEOTIDE SEQUENCE [LARGE SCALE GENOMIC DNA]</scope>
    <source>
        <strain evidence="2 3">MUCL11595</strain>
    </source>
</reference>
<comment type="caution">
    <text evidence="2">The sequence shown here is derived from an EMBL/GenBank/DDBJ whole genome shotgun (WGS) entry which is preliminary data.</text>
</comment>
<evidence type="ECO:0000256" key="1">
    <source>
        <dbReference type="SAM" id="MobiDB-lite"/>
    </source>
</evidence>
<protein>
    <submittedName>
        <fullName evidence="2">Uncharacterized protein</fullName>
    </submittedName>
</protein>
<proteinExistence type="predicted"/>
<dbReference type="AlphaFoldDB" id="A0A4Z1IQU5"/>
<evidence type="ECO:0000313" key="3">
    <source>
        <dbReference type="Proteomes" id="UP000297527"/>
    </source>
</evidence>
<organism evidence="2 3">
    <name type="scientific">Botryotinia convoluta</name>
    <dbReference type="NCBI Taxonomy" id="54673"/>
    <lineage>
        <taxon>Eukaryota</taxon>
        <taxon>Fungi</taxon>
        <taxon>Dikarya</taxon>
        <taxon>Ascomycota</taxon>
        <taxon>Pezizomycotina</taxon>
        <taxon>Leotiomycetes</taxon>
        <taxon>Helotiales</taxon>
        <taxon>Sclerotiniaceae</taxon>
        <taxon>Botryotinia</taxon>
    </lineage>
</organism>
<evidence type="ECO:0000313" key="2">
    <source>
        <dbReference type="EMBL" id="TGO61852.1"/>
    </source>
</evidence>
<dbReference type="Proteomes" id="UP000297527">
    <property type="component" value="Unassembled WGS sequence"/>
</dbReference>